<dbReference type="AlphaFoldDB" id="M8BDS6"/>
<dbReference type="Gene3D" id="3.40.50.450">
    <property type="match status" value="1"/>
</dbReference>
<evidence type="ECO:0000256" key="2">
    <source>
        <dbReference type="ARBA" id="ARBA00023152"/>
    </source>
</evidence>
<accession>M8BDS6</accession>
<dbReference type="PANTHER" id="PTHR43650:SF25">
    <property type="entry name" value="PYROPHOSPHATE--FRUCTOSE 6-PHOSPHATE 1-PHOSPHOTRANSFERASE SUBUNIT ALPHA"/>
    <property type="match status" value="1"/>
</dbReference>
<organism evidence="3">
    <name type="scientific">Aegilops tauschii</name>
    <name type="common">Tausch's goatgrass</name>
    <name type="synonym">Aegilops squarrosa</name>
    <dbReference type="NCBI Taxonomy" id="37682"/>
    <lineage>
        <taxon>Eukaryota</taxon>
        <taxon>Viridiplantae</taxon>
        <taxon>Streptophyta</taxon>
        <taxon>Embryophyta</taxon>
        <taxon>Tracheophyta</taxon>
        <taxon>Spermatophyta</taxon>
        <taxon>Magnoliopsida</taxon>
        <taxon>Liliopsida</taxon>
        <taxon>Poales</taxon>
        <taxon>Poaceae</taxon>
        <taxon>BOP clade</taxon>
        <taxon>Pooideae</taxon>
        <taxon>Triticodae</taxon>
        <taxon>Triticeae</taxon>
        <taxon>Triticinae</taxon>
        <taxon>Aegilops</taxon>
    </lineage>
</organism>
<dbReference type="EnsemblPlants" id="EMT11805">
    <property type="protein sequence ID" value="EMT11805"/>
    <property type="gene ID" value="F775_28995"/>
</dbReference>
<dbReference type="InterPro" id="IPR035966">
    <property type="entry name" value="PKF_sf"/>
</dbReference>
<sequence>MGNEMSPLQKHRAEYRPELPPWLQGTAVKVEYGDAAIAADGADAHVIRRAFPHTYGQRLAHFLPKTANAPDATVITEHPAVRVGVVFSGRQSPGGHNVVWGLYNAINSHNPSSELIGFLGGYPSASASHDAHNHFNNQSTSFKIRSQAIRKPKVSRATVFPRLHPISISSL</sequence>
<evidence type="ECO:0000256" key="1">
    <source>
        <dbReference type="ARBA" id="ARBA00022490"/>
    </source>
</evidence>
<dbReference type="GO" id="GO:0005829">
    <property type="term" value="C:cytosol"/>
    <property type="evidence" value="ECO:0007669"/>
    <property type="project" value="TreeGrafter"/>
</dbReference>
<dbReference type="PANTHER" id="PTHR43650">
    <property type="entry name" value="PYROPHOSPHATE--FRUCTOSE 6-PHOSPHATE 1-PHOSPHOTRANSFERASE"/>
    <property type="match status" value="1"/>
</dbReference>
<dbReference type="GO" id="GO:0009749">
    <property type="term" value="P:response to glucose"/>
    <property type="evidence" value="ECO:0007669"/>
    <property type="project" value="TreeGrafter"/>
</dbReference>
<dbReference type="SUPFAM" id="SSF53784">
    <property type="entry name" value="Phosphofructokinase"/>
    <property type="match status" value="1"/>
</dbReference>
<dbReference type="GO" id="GO:0047334">
    <property type="term" value="F:diphosphate-fructose-6-phosphate 1-phosphotransferase activity"/>
    <property type="evidence" value="ECO:0007669"/>
    <property type="project" value="TreeGrafter"/>
</dbReference>
<reference evidence="3" key="1">
    <citation type="submission" date="2015-06" db="UniProtKB">
        <authorList>
            <consortium name="EnsemblPlants"/>
        </authorList>
    </citation>
    <scope>IDENTIFICATION</scope>
</reference>
<evidence type="ECO:0000313" key="3">
    <source>
        <dbReference type="EnsemblPlants" id="EMT11805"/>
    </source>
</evidence>
<keyword evidence="2" id="KW-0324">Glycolysis</keyword>
<proteinExistence type="predicted"/>
<protein>
    <submittedName>
        <fullName evidence="3">Pyrophosphate--fructose 6-phosphate 1-phosphotransferase subunit alpha</fullName>
    </submittedName>
</protein>
<dbReference type="ExpressionAtlas" id="M8BDS6">
    <property type="expression patterns" value="baseline"/>
</dbReference>
<dbReference type="GO" id="GO:0003872">
    <property type="term" value="F:6-phosphofructokinase activity"/>
    <property type="evidence" value="ECO:0007669"/>
    <property type="project" value="InterPro"/>
</dbReference>
<keyword evidence="1" id="KW-0963">Cytoplasm</keyword>
<name>M8BDS6_AEGTA</name>
<dbReference type="GO" id="GO:0015979">
    <property type="term" value="P:photosynthesis"/>
    <property type="evidence" value="ECO:0007669"/>
    <property type="project" value="TreeGrafter"/>
</dbReference>